<evidence type="ECO:0008006" key="3">
    <source>
        <dbReference type="Google" id="ProtNLM"/>
    </source>
</evidence>
<dbReference type="STRING" id="1703770.AMJ39_06270"/>
<dbReference type="SUPFAM" id="SSF52467">
    <property type="entry name" value="DHS-like NAD/FAD-binding domain"/>
    <property type="match status" value="1"/>
</dbReference>
<proteinExistence type="predicted"/>
<dbReference type="PATRIC" id="fig|1703770.3.peg.1053"/>
<dbReference type="AlphaFoldDB" id="A0A0S7WSQ3"/>
<accession>A0A0S7WSQ3</accession>
<comment type="caution">
    <text evidence="1">The sequence shown here is derived from an EMBL/GenBank/DDBJ whole genome shotgun (WGS) entry which is preliminary data.</text>
</comment>
<organism evidence="1 2">
    <name type="scientific">candidate division TA06 bacterium DG_24</name>
    <dbReference type="NCBI Taxonomy" id="1703770"/>
    <lineage>
        <taxon>Bacteria</taxon>
        <taxon>Bacteria division TA06</taxon>
    </lineage>
</organism>
<evidence type="ECO:0000313" key="2">
    <source>
        <dbReference type="Proteomes" id="UP000052008"/>
    </source>
</evidence>
<protein>
    <recommendedName>
        <fullName evidence="3">Deoxyhypusine synthase</fullName>
    </recommendedName>
</protein>
<reference evidence="1 2" key="1">
    <citation type="journal article" date="2015" name="Microbiome">
        <title>Genomic resolution of linkages in carbon, nitrogen, and sulfur cycling among widespread estuary sediment bacteria.</title>
        <authorList>
            <person name="Baker B.J."/>
            <person name="Lazar C.S."/>
            <person name="Teske A.P."/>
            <person name="Dick G.J."/>
        </authorList>
    </citation>
    <scope>NUCLEOTIDE SEQUENCE [LARGE SCALE GENOMIC DNA]</scope>
    <source>
        <strain evidence="1">DG_24</strain>
    </source>
</reference>
<dbReference type="InterPro" id="IPR029035">
    <property type="entry name" value="DHS-like_NAD/FAD-binding_dom"/>
</dbReference>
<evidence type="ECO:0000313" key="1">
    <source>
        <dbReference type="EMBL" id="KPJ53007.1"/>
    </source>
</evidence>
<gene>
    <name evidence="1" type="ORF">AMJ39_06270</name>
</gene>
<name>A0A0S7WSQ3_UNCT6</name>
<dbReference type="Proteomes" id="UP000052008">
    <property type="component" value="Unassembled WGS sequence"/>
</dbReference>
<sequence>MPSRYEEIDLSQVHRISIDGRASKVTVDDFAKSYAPDEPISGFFDALPSLLAAAEFRRLVGEVGEAIVGKRTVLMLLGAHVVKCGLSPVLLDLAKRGAVTAFALTGAGAIHDFEIAMWGKTSEDVAAGIVEGSFGMAKETGQRFNEATNRGAAAGLGLGEALGKWIVQQKAVHGEASLLAGAYELGIPVTVHVAIGTDIVHQHPEAEGAAIGQTTLRDFRIFANVVAGLHRGAVLNVGSAVVLPEVFIKALSLARNTGHTVDDFTAANFDMIRHYRPQENVLNRPTGGRGIMIIGHHELMIPLYAAALKSWLAERSEREGGGSGGRPAWE</sequence>
<dbReference type="EMBL" id="LIZS01000033">
    <property type="protein sequence ID" value="KPJ53007.1"/>
    <property type="molecule type" value="Genomic_DNA"/>
</dbReference>